<comment type="caution">
    <text evidence="2">The sequence shown here is derived from an EMBL/GenBank/DDBJ whole genome shotgun (WGS) entry which is preliminary data.</text>
</comment>
<dbReference type="EMBL" id="JBBPBN010000022">
    <property type="protein sequence ID" value="KAK9013068.1"/>
    <property type="molecule type" value="Genomic_DNA"/>
</dbReference>
<feature type="compositionally biased region" description="Basic and acidic residues" evidence="1">
    <location>
        <begin position="30"/>
        <end position="39"/>
    </location>
</feature>
<proteinExistence type="predicted"/>
<evidence type="ECO:0000313" key="3">
    <source>
        <dbReference type="Proteomes" id="UP001396334"/>
    </source>
</evidence>
<dbReference type="Proteomes" id="UP001396334">
    <property type="component" value="Unassembled WGS sequence"/>
</dbReference>
<evidence type="ECO:0008006" key="4">
    <source>
        <dbReference type="Google" id="ProtNLM"/>
    </source>
</evidence>
<reference evidence="2 3" key="1">
    <citation type="journal article" date="2024" name="G3 (Bethesda)">
        <title>Genome assembly of Hibiscus sabdariffa L. provides insights into metabolisms of medicinal natural products.</title>
        <authorList>
            <person name="Kim T."/>
        </authorList>
    </citation>
    <scope>NUCLEOTIDE SEQUENCE [LARGE SCALE GENOMIC DNA]</scope>
    <source>
        <strain evidence="2">TK-2024</strain>
        <tissue evidence="2">Old leaves</tissue>
    </source>
</reference>
<evidence type="ECO:0000256" key="1">
    <source>
        <dbReference type="SAM" id="MobiDB-lite"/>
    </source>
</evidence>
<feature type="region of interest" description="Disordered" evidence="1">
    <location>
        <begin position="198"/>
        <end position="234"/>
    </location>
</feature>
<gene>
    <name evidence="2" type="ORF">V6N11_041090</name>
</gene>
<feature type="region of interest" description="Disordered" evidence="1">
    <location>
        <begin position="29"/>
        <end position="50"/>
    </location>
</feature>
<feature type="compositionally biased region" description="Acidic residues" evidence="1">
    <location>
        <begin position="202"/>
        <end position="234"/>
    </location>
</feature>
<name>A0ABR2RJD3_9ROSI</name>
<sequence length="294" mass="32172">METPSSTSQVTRSQTLAALNNCNITFSIGRNKEESEKSASKTRTTNGKHQTERAALIDISNDSPIVGLAMETPSSAAGKQRCGRAKSMVMTPGSGEALLRGQVKTLLQKVEEEAELSKASMESRSFVRLQGCVNSPMGILAPTPANTPQLSNLYDGVLGSIVIALPVPVVEEQIKKSQEVSVESQKSVVTRSLLLDFAEQSSESDSEVTDQEKSEDEYEEPFEEEEDDDGGEFDELCEGLSKISMEEMFRGKHTRFVYNSDGEIEGEEGNAMRLKGLPTPKGKHLRFPLEEEDD</sequence>
<accession>A0ABR2RJD3</accession>
<feature type="region of interest" description="Disordered" evidence="1">
    <location>
        <begin position="269"/>
        <end position="294"/>
    </location>
</feature>
<dbReference type="PANTHER" id="PTHR47512:SF3">
    <property type="entry name" value="CHALCONE-FLAVONONE ISOMERASE FAMILY PROTEIN"/>
    <property type="match status" value="1"/>
</dbReference>
<dbReference type="PANTHER" id="PTHR47512">
    <property type="entry name" value="EXPRESSED PROTEIN"/>
    <property type="match status" value="1"/>
</dbReference>
<keyword evidence="3" id="KW-1185">Reference proteome</keyword>
<evidence type="ECO:0000313" key="2">
    <source>
        <dbReference type="EMBL" id="KAK9013068.1"/>
    </source>
</evidence>
<protein>
    <recommendedName>
        <fullName evidence="4">Chalcone-flavanone isomerase family protein</fullName>
    </recommendedName>
</protein>
<organism evidence="2 3">
    <name type="scientific">Hibiscus sabdariffa</name>
    <name type="common">roselle</name>
    <dbReference type="NCBI Taxonomy" id="183260"/>
    <lineage>
        <taxon>Eukaryota</taxon>
        <taxon>Viridiplantae</taxon>
        <taxon>Streptophyta</taxon>
        <taxon>Embryophyta</taxon>
        <taxon>Tracheophyta</taxon>
        <taxon>Spermatophyta</taxon>
        <taxon>Magnoliopsida</taxon>
        <taxon>eudicotyledons</taxon>
        <taxon>Gunneridae</taxon>
        <taxon>Pentapetalae</taxon>
        <taxon>rosids</taxon>
        <taxon>malvids</taxon>
        <taxon>Malvales</taxon>
        <taxon>Malvaceae</taxon>
        <taxon>Malvoideae</taxon>
        <taxon>Hibiscus</taxon>
    </lineage>
</organism>